<proteinExistence type="predicted"/>
<dbReference type="AlphaFoldDB" id="A0A5E4Y7E6"/>
<feature type="coiled-coil region" evidence="1">
    <location>
        <begin position="8"/>
        <end position="35"/>
    </location>
</feature>
<dbReference type="EMBL" id="CABPRZ010000022">
    <property type="protein sequence ID" value="VVE44348.1"/>
    <property type="molecule type" value="Genomic_DNA"/>
</dbReference>
<keyword evidence="3" id="KW-1185">Reference proteome</keyword>
<reference evidence="2 3" key="1">
    <citation type="submission" date="2019-08" db="EMBL/GenBank/DDBJ databases">
        <authorList>
            <person name="Peeters C."/>
        </authorList>
    </citation>
    <scope>NUCLEOTIDE SEQUENCE [LARGE SCALE GENOMIC DNA]</scope>
    <source>
        <strain evidence="2 3">LMG 30175</strain>
    </source>
</reference>
<protein>
    <submittedName>
        <fullName evidence="2">Transposase</fullName>
    </submittedName>
</protein>
<evidence type="ECO:0000313" key="2">
    <source>
        <dbReference type="EMBL" id="VVE44348.1"/>
    </source>
</evidence>
<dbReference type="Proteomes" id="UP000414233">
    <property type="component" value="Unassembled WGS sequence"/>
</dbReference>
<gene>
    <name evidence="2" type="ORF">PTE30175_04222</name>
</gene>
<name>A0A5E4Y7E6_9BURK</name>
<sequence>MPLLCGLQTDQVRQLKQLQDENAQLKKVVAELTLDKAMLTGVLKKSGEVLAEAQHCGLSASKLSGHGATRMPPGGVIVLGVPVS</sequence>
<accession>A0A5E4Y7E6</accession>
<evidence type="ECO:0000313" key="3">
    <source>
        <dbReference type="Proteomes" id="UP000414233"/>
    </source>
</evidence>
<keyword evidence="1" id="KW-0175">Coiled coil</keyword>
<organism evidence="2 3">
    <name type="scientific">Pandoraea terrae</name>
    <dbReference type="NCBI Taxonomy" id="1537710"/>
    <lineage>
        <taxon>Bacteria</taxon>
        <taxon>Pseudomonadati</taxon>
        <taxon>Pseudomonadota</taxon>
        <taxon>Betaproteobacteria</taxon>
        <taxon>Burkholderiales</taxon>
        <taxon>Burkholderiaceae</taxon>
        <taxon>Pandoraea</taxon>
    </lineage>
</organism>
<evidence type="ECO:0000256" key="1">
    <source>
        <dbReference type="SAM" id="Coils"/>
    </source>
</evidence>